<evidence type="ECO:0000256" key="1">
    <source>
        <dbReference type="ARBA" id="ARBA00022692"/>
    </source>
</evidence>
<accession>A0A8J2P8Z2</accession>
<keyword evidence="3 4" id="KW-0472">Membrane</keyword>
<evidence type="ECO:0000256" key="2">
    <source>
        <dbReference type="ARBA" id="ARBA00022989"/>
    </source>
</evidence>
<feature type="domain" description="ABC transmembrane type-1" evidence="5">
    <location>
        <begin position="1"/>
        <end position="195"/>
    </location>
</feature>
<feature type="transmembrane region" description="Helical" evidence="4">
    <location>
        <begin position="66"/>
        <end position="82"/>
    </location>
</feature>
<dbReference type="GO" id="GO:0005886">
    <property type="term" value="C:plasma membrane"/>
    <property type="evidence" value="ECO:0007669"/>
    <property type="project" value="TreeGrafter"/>
</dbReference>
<dbReference type="PANTHER" id="PTHR24222:SF76">
    <property type="entry name" value="MYCOBACTIN IMPORT ATP-BINDING_PERMEASE PROTEIN IRTB"/>
    <property type="match status" value="1"/>
</dbReference>
<evidence type="ECO:0000256" key="4">
    <source>
        <dbReference type="SAM" id="Phobius"/>
    </source>
</evidence>
<gene>
    <name evidence="6" type="ORF">AFUS01_LOCUS23982</name>
</gene>
<dbReference type="Pfam" id="PF00664">
    <property type="entry name" value="ABC_membrane"/>
    <property type="match status" value="1"/>
</dbReference>
<dbReference type="CDD" id="cd18577">
    <property type="entry name" value="ABC_6TM_Pgp_ABCB1_D1_like"/>
    <property type="match status" value="1"/>
</dbReference>
<name>A0A8J2P8Z2_9HEXA</name>
<reference evidence="6" key="1">
    <citation type="submission" date="2021-06" db="EMBL/GenBank/DDBJ databases">
        <authorList>
            <person name="Hodson N. C."/>
            <person name="Mongue J. A."/>
            <person name="Jaron S. K."/>
        </authorList>
    </citation>
    <scope>NUCLEOTIDE SEQUENCE</scope>
</reference>
<dbReference type="InterPro" id="IPR039421">
    <property type="entry name" value="Type_1_exporter"/>
</dbReference>
<dbReference type="AlphaFoldDB" id="A0A8J2P8Z2"/>
<organism evidence="6 7">
    <name type="scientific">Allacma fusca</name>
    <dbReference type="NCBI Taxonomy" id="39272"/>
    <lineage>
        <taxon>Eukaryota</taxon>
        <taxon>Metazoa</taxon>
        <taxon>Ecdysozoa</taxon>
        <taxon>Arthropoda</taxon>
        <taxon>Hexapoda</taxon>
        <taxon>Collembola</taxon>
        <taxon>Symphypleona</taxon>
        <taxon>Sminthuridae</taxon>
        <taxon>Allacma</taxon>
    </lineage>
</organism>
<dbReference type="OrthoDB" id="6500128at2759"/>
<keyword evidence="7" id="KW-1185">Reference proteome</keyword>
<feature type="transmembrane region" description="Helical" evidence="4">
    <location>
        <begin position="42"/>
        <end position="60"/>
    </location>
</feature>
<keyword evidence="1 4" id="KW-0812">Transmembrane</keyword>
<dbReference type="PROSITE" id="PS50929">
    <property type="entry name" value="ABC_TM1F"/>
    <property type="match status" value="1"/>
</dbReference>
<sequence>MYLEALLRQNIGWYDTVQDRSFVSQISEDIGKIQEAAEKLGLFIYYLFNCALSLALALYYCWLPTFVIVPAILVVSAVISTFQSRMAVREQQAYAKSGSIAQEVLANIKTVMAFGGQGKELQRYEKGLVFAISAGKRRGLASAIGNGILWVICYFGQTLALWYAIKLILDGERTHCGIEPTYNTQNLITVSASLI</sequence>
<comment type="caution">
    <text evidence="6">The sequence shown here is derived from an EMBL/GenBank/DDBJ whole genome shotgun (WGS) entry which is preliminary data.</text>
</comment>
<dbReference type="GO" id="GO:0140359">
    <property type="term" value="F:ABC-type transporter activity"/>
    <property type="evidence" value="ECO:0007669"/>
    <property type="project" value="InterPro"/>
</dbReference>
<dbReference type="GO" id="GO:0005524">
    <property type="term" value="F:ATP binding"/>
    <property type="evidence" value="ECO:0007669"/>
    <property type="project" value="InterPro"/>
</dbReference>
<evidence type="ECO:0000256" key="3">
    <source>
        <dbReference type="ARBA" id="ARBA00023136"/>
    </source>
</evidence>
<feature type="transmembrane region" description="Helical" evidence="4">
    <location>
        <begin position="143"/>
        <end position="165"/>
    </location>
</feature>
<protein>
    <recommendedName>
        <fullName evidence="5">ABC transmembrane type-1 domain-containing protein</fullName>
    </recommendedName>
</protein>
<dbReference type="InterPro" id="IPR011527">
    <property type="entry name" value="ABC1_TM_dom"/>
</dbReference>
<evidence type="ECO:0000313" key="7">
    <source>
        <dbReference type="Proteomes" id="UP000708208"/>
    </source>
</evidence>
<dbReference type="Proteomes" id="UP000708208">
    <property type="component" value="Unassembled WGS sequence"/>
</dbReference>
<dbReference type="EMBL" id="CAJVCH010294700">
    <property type="protein sequence ID" value="CAG7785352.1"/>
    <property type="molecule type" value="Genomic_DNA"/>
</dbReference>
<dbReference type="PANTHER" id="PTHR24222">
    <property type="entry name" value="ABC TRANSPORTER B FAMILY"/>
    <property type="match status" value="1"/>
</dbReference>
<keyword evidence="2 4" id="KW-1133">Transmembrane helix</keyword>
<evidence type="ECO:0000259" key="5">
    <source>
        <dbReference type="PROSITE" id="PS50929"/>
    </source>
</evidence>
<evidence type="ECO:0000313" key="6">
    <source>
        <dbReference type="EMBL" id="CAG7785352.1"/>
    </source>
</evidence>
<proteinExistence type="predicted"/>